<dbReference type="Proteomes" id="UP001596091">
    <property type="component" value="Unassembled WGS sequence"/>
</dbReference>
<dbReference type="InterPro" id="IPR036390">
    <property type="entry name" value="WH_DNA-bd_sf"/>
</dbReference>
<dbReference type="InterPro" id="IPR036388">
    <property type="entry name" value="WH-like_DNA-bd_sf"/>
</dbReference>
<dbReference type="Gene3D" id="2.60.120.10">
    <property type="entry name" value="Jelly Rolls"/>
    <property type="match status" value="1"/>
</dbReference>
<dbReference type="InterPro" id="IPR014710">
    <property type="entry name" value="RmlC-like_jellyroll"/>
</dbReference>
<keyword evidence="3" id="KW-0804">Transcription</keyword>
<evidence type="ECO:0000256" key="1">
    <source>
        <dbReference type="ARBA" id="ARBA00023015"/>
    </source>
</evidence>
<dbReference type="InterPro" id="IPR050397">
    <property type="entry name" value="Env_Response_Regulators"/>
</dbReference>
<evidence type="ECO:0000259" key="4">
    <source>
        <dbReference type="PROSITE" id="PS50042"/>
    </source>
</evidence>
<organism evidence="6 7">
    <name type="scientific">Acidicapsa dinghuensis</name>
    <dbReference type="NCBI Taxonomy" id="2218256"/>
    <lineage>
        <taxon>Bacteria</taxon>
        <taxon>Pseudomonadati</taxon>
        <taxon>Acidobacteriota</taxon>
        <taxon>Terriglobia</taxon>
        <taxon>Terriglobales</taxon>
        <taxon>Acidobacteriaceae</taxon>
        <taxon>Acidicapsa</taxon>
    </lineage>
</organism>
<reference evidence="7" key="1">
    <citation type="journal article" date="2019" name="Int. J. Syst. Evol. Microbiol.">
        <title>The Global Catalogue of Microorganisms (GCM) 10K type strain sequencing project: providing services to taxonomists for standard genome sequencing and annotation.</title>
        <authorList>
            <consortium name="The Broad Institute Genomics Platform"/>
            <consortium name="The Broad Institute Genome Sequencing Center for Infectious Disease"/>
            <person name="Wu L."/>
            <person name="Ma J."/>
        </authorList>
    </citation>
    <scope>NUCLEOTIDE SEQUENCE [LARGE SCALE GENOMIC DNA]</scope>
    <source>
        <strain evidence="7">JCM 4087</strain>
    </source>
</reference>
<keyword evidence="2" id="KW-0238">DNA-binding</keyword>
<dbReference type="SUPFAM" id="SSF51206">
    <property type="entry name" value="cAMP-binding domain-like"/>
    <property type="match status" value="1"/>
</dbReference>
<evidence type="ECO:0000256" key="3">
    <source>
        <dbReference type="ARBA" id="ARBA00023163"/>
    </source>
</evidence>
<dbReference type="PANTHER" id="PTHR24567">
    <property type="entry name" value="CRP FAMILY TRANSCRIPTIONAL REGULATORY PROTEIN"/>
    <property type="match status" value="1"/>
</dbReference>
<feature type="domain" description="HTH crp-type" evidence="5">
    <location>
        <begin position="156"/>
        <end position="228"/>
    </location>
</feature>
<dbReference type="InterPro" id="IPR000595">
    <property type="entry name" value="cNMP-bd_dom"/>
</dbReference>
<dbReference type="EMBL" id="JBHSPH010000001">
    <property type="protein sequence ID" value="MFC5861564.1"/>
    <property type="molecule type" value="Genomic_DNA"/>
</dbReference>
<dbReference type="Pfam" id="PF00027">
    <property type="entry name" value="cNMP_binding"/>
    <property type="match status" value="1"/>
</dbReference>
<evidence type="ECO:0000259" key="5">
    <source>
        <dbReference type="PROSITE" id="PS51063"/>
    </source>
</evidence>
<dbReference type="PROSITE" id="PS50042">
    <property type="entry name" value="CNMP_BINDING_3"/>
    <property type="match status" value="1"/>
</dbReference>
<dbReference type="SUPFAM" id="SSF46785">
    <property type="entry name" value="Winged helix' DNA-binding domain"/>
    <property type="match status" value="1"/>
</dbReference>
<protein>
    <submittedName>
        <fullName evidence="6">Crp/Fnr family transcriptional regulator</fullName>
    </submittedName>
</protein>
<keyword evidence="1" id="KW-0805">Transcription regulation</keyword>
<evidence type="ECO:0000256" key="2">
    <source>
        <dbReference type="ARBA" id="ARBA00023125"/>
    </source>
</evidence>
<dbReference type="InterPro" id="IPR012318">
    <property type="entry name" value="HTH_CRP"/>
</dbReference>
<dbReference type="CDD" id="cd00092">
    <property type="entry name" value="HTH_CRP"/>
    <property type="match status" value="1"/>
</dbReference>
<dbReference type="InterPro" id="IPR018490">
    <property type="entry name" value="cNMP-bd_dom_sf"/>
</dbReference>
<dbReference type="Pfam" id="PF13545">
    <property type="entry name" value="HTH_Crp_2"/>
    <property type="match status" value="1"/>
</dbReference>
<gene>
    <name evidence="6" type="ORF">ACFPT7_04620</name>
</gene>
<dbReference type="Gene3D" id="1.10.10.10">
    <property type="entry name" value="Winged helix-like DNA-binding domain superfamily/Winged helix DNA-binding domain"/>
    <property type="match status" value="1"/>
</dbReference>
<evidence type="ECO:0000313" key="7">
    <source>
        <dbReference type="Proteomes" id="UP001596091"/>
    </source>
</evidence>
<evidence type="ECO:0000313" key="6">
    <source>
        <dbReference type="EMBL" id="MFC5861564.1"/>
    </source>
</evidence>
<dbReference type="RefSeq" id="WP_263333444.1">
    <property type="nucleotide sequence ID" value="NZ_JAGSYH010000002.1"/>
</dbReference>
<feature type="domain" description="Cyclic nucleotide-binding" evidence="4">
    <location>
        <begin position="21"/>
        <end position="141"/>
    </location>
</feature>
<dbReference type="PANTHER" id="PTHR24567:SF26">
    <property type="entry name" value="REGULATORY PROTEIN YEIL"/>
    <property type="match status" value="1"/>
</dbReference>
<sequence>MRSFEATENMLTRDFRSGREFFQKLSPAAQKDFASLQIPMQYPSGKVLFSEQQAPSGVYLILDGEVKLSINSSDGKRLALRIAHAGEVLGLTSTLSGNPYEMTAEALHSARIAPIGRREFLGFLMRNPEAYQIVTEEMSAQFNMACQQLRTVGLASTAPEKLARLLLEWSERGQTTEHGTRFRFSLRHEEIGEFIGASRETVTRTLTTFKMRGLVAMNGSTLTIPNLSALASYARS</sequence>
<dbReference type="PROSITE" id="PS51063">
    <property type="entry name" value="HTH_CRP_2"/>
    <property type="match status" value="1"/>
</dbReference>
<dbReference type="CDD" id="cd00038">
    <property type="entry name" value="CAP_ED"/>
    <property type="match status" value="1"/>
</dbReference>
<keyword evidence="7" id="KW-1185">Reference proteome</keyword>
<comment type="caution">
    <text evidence="6">The sequence shown here is derived from an EMBL/GenBank/DDBJ whole genome shotgun (WGS) entry which is preliminary data.</text>
</comment>
<proteinExistence type="predicted"/>
<dbReference type="PRINTS" id="PR00034">
    <property type="entry name" value="HTHCRP"/>
</dbReference>
<name>A0ABW1EC60_9BACT</name>
<dbReference type="SMART" id="SM00419">
    <property type="entry name" value="HTH_CRP"/>
    <property type="match status" value="1"/>
</dbReference>
<accession>A0ABW1EC60</accession>
<dbReference type="SMART" id="SM00100">
    <property type="entry name" value="cNMP"/>
    <property type="match status" value="1"/>
</dbReference>